<dbReference type="Proteomes" id="UP000298030">
    <property type="component" value="Unassembled WGS sequence"/>
</dbReference>
<comment type="caution">
    <text evidence="2">The sequence shown here is derived from an EMBL/GenBank/DDBJ whole genome shotgun (WGS) entry which is preliminary data.</text>
</comment>
<reference evidence="2 3" key="1">
    <citation type="journal article" date="2019" name="Nat. Ecol. Evol.">
        <title>Megaphylogeny resolves global patterns of mushroom evolution.</title>
        <authorList>
            <person name="Varga T."/>
            <person name="Krizsan K."/>
            <person name="Foldi C."/>
            <person name="Dima B."/>
            <person name="Sanchez-Garcia M."/>
            <person name="Sanchez-Ramirez S."/>
            <person name="Szollosi G.J."/>
            <person name="Szarkandi J.G."/>
            <person name="Papp V."/>
            <person name="Albert L."/>
            <person name="Andreopoulos W."/>
            <person name="Angelini C."/>
            <person name="Antonin V."/>
            <person name="Barry K.W."/>
            <person name="Bougher N.L."/>
            <person name="Buchanan P."/>
            <person name="Buyck B."/>
            <person name="Bense V."/>
            <person name="Catcheside P."/>
            <person name="Chovatia M."/>
            <person name="Cooper J."/>
            <person name="Damon W."/>
            <person name="Desjardin D."/>
            <person name="Finy P."/>
            <person name="Geml J."/>
            <person name="Haridas S."/>
            <person name="Hughes K."/>
            <person name="Justo A."/>
            <person name="Karasinski D."/>
            <person name="Kautmanova I."/>
            <person name="Kiss B."/>
            <person name="Kocsube S."/>
            <person name="Kotiranta H."/>
            <person name="LaButti K.M."/>
            <person name="Lechner B.E."/>
            <person name="Liimatainen K."/>
            <person name="Lipzen A."/>
            <person name="Lukacs Z."/>
            <person name="Mihaltcheva S."/>
            <person name="Morgado L.N."/>
            <person name="Niskanen T."/>
            <person name="Noordeloos M.E."/>
            <person name="Ohm R.A."/>
            <person name="Ortiz-Santana B."/>
            <person name="Ovrebo C."/>
            <person name="Racz N."/>
            <person name="Riley R."/>
            <person name="Savchenko A."/>
            <person name="Shiryaev A."/>
            <person name="Soop K."/>
            <person name="Spirin V."/>
            <person name="Szebenyi C."/>
            <person name="Tomsovsky M."/>
            <person name="Tulloss R.E."/>
            <person name="Uehling J."/>
            <person name="Grigoriev I.V."/>
            <person name="Vagvolgyi C."/>
            <person name="Papp T."/>
            <person name="Martin F.M."/>
            <person name="Miettinen O."/>
            <person name="Hibbett D.S."/>
            <person name="Nagy L.G."/>
        </authorList>
    </citation>
    <scope>NUCLEOTIDE SEQUENCE [LARGE SCALE GENOMIC DNA]</scope>
    <source>
        <strain evidence="2 3">FP101781</strain>
    </source>
</reference>
<organism evidence="2 3">
    <name type="scientific">Coprinellus micaceus</name>
    <name type="common">Glistening ink-cap mushroom</name>
    <name type="synonym">Coprinus micaceus</name>
    <dbReference type="NCBI Taxonomy" id="71717"/>
    <lineage>
        <taxon>Eukaryota</taxon>
        <taxon>Fungi</taxon>
        <taxon>Dikarya</taxon>
        <taxon>Basidiomycota</taxon>
        <taxon>Agaricomycotina</taxon>
        <taxon>Agaricomycetes</taxon>
        <taxon>Agaricomycetidae</taxon>
        <taxon>Agaricales</taxon>
        <taxon>Agaricineae</taxon>
        <taxon>Psathyrellaceae</taxon>
        <taxon>Coprinellus</taxon>
    </lineage>
</organism>
<proteinExistence type="predicted"/>
<evidence type="ECO:0000313" key="3">
    <source>
        <dbReference type="Proteomes" id="UP000298030"/>
    </source>
</evidence>
<evidence type="ECO:0000313" key="2">
    <source>
        <dbReference type="EMBL" id="TEB28600.1"/>
    </source>
</evidence>
<name>A0A4Y7T394_COPMI</name>
<feature type="region of interest" description="Disordered" evidence="1">
    <location>
        <begin position="1"/>
        <end position="20"/>
    </location>
</feature>
<evidence type="ECO:0000256" key="1">
    <source>
        <dbReference type="SAM" id="MobiDB-lite"/>
    </source>
</evidence>
<sequence>MSSAEVCIRHTPSRPVREASTEPPAGVYFVAGSYLIFAGRLARRGSHTIARGDDVATGSLPLPIVPNEQLTQRANRQTLATTQPVLLLTWITNSRTECPSFRLFKIDGIQVERADLWEDPRLRVPYNARCQGPLDSRTLAVNVLPAMLPQKDGGWWGSI</sequence>
<accession>A0A4Y7T394</accession>
<protein>
    <submittedName>
        <fullName evidence="2">Uncharacterized protein</fullName>
    </submittedName>
</protein>
<dbReference type="EMBL" id="QPFP01000031">
    <property type="protein sequence ID" value="TEB28600.1"/>
    <property type="molecule type" value="Genomic_DNA"/>
</dbReference>
<keyword evidence="3" id="KW-1185">Reference proteome</keyword>
<gene>
    <name evidence="2" type="ORF">FA13DRAFT_773755</name>
</gene>
<dbReference type="AlphaFoldDB" id="A0A4Y7T394"/>